<protein>
    <recommendedName>
        <fullName evidence="4">Protein YjeT</fullName>
    </recommendedName>
</protein>
<gene>
    <name evidence="2" type="ORF">VIBC2010_11431</name>
</gene>
<accession>E3BIT7</accession>
<dbReference type="Proteomes" id="UP000002943">
    <property type="component" value="Unassembled WGS sequence"/>
</dbReference>
<dbReference type="InterPro" id="IPR019201">
    <property type="entry name" value="DUF2065"/>
</dbReference>
<evidence type="ECO:0000313" key="2">
    <source>
        <dbReference type="EMBL" id="EFP97023.1"/>
    </source>
</evidence>
<evidence type="ECO:0008006" key="4">
    <source>
        <dbReference type="Google" id="ProtNLM"/>
    </source>
</evidence>
<evidence type="ECO:0000256" key="1">
    <source>
        <dbReference type="SAM" id="Phobius"/>
    </source>
</evidence>
<keyword evidence="1" id="KW-0472">Membrane</keyword>
<reference evidence="2 3" key="1">
    <citation type="journal article" date="2012" name="Int. J. Syst. Evol. Microbiol.">
        <title>Vibrio caribbeanicus sp. nov., isolated from the marine sponge Scleritoderma cyanea.</title>
        <authorList>
            <person name="Hoffmann M."/>
            <person name="Monday S.R."/>
            <person name="Allard M.W."/>
            <person name="Strain E.A."/>
            <person name="Whittaker P."/>
            <person name="Naum M."/>
            <person name="McCarthy P.J."/>
            <person name="Lopez J.V."/>
            <person name="Fischer M."/>
            <person name="Brown E.W."/>
        </authorList>
    </citation>
    <scope>NUCLEOTIDE SEQUENCE [LARGE SCALE GENOMIC DNA]</scope>
    <source>
        <strain evidence="2 3">ATCC BAA-2122</strain>
    </source>
</reference>
<dbReference type="AlphaFoldDB" id="E3BIT7"/>
<name>E3BIT7_9VIBR</name>
<evidence type="ECO:0000313" key="3">
    <source>
        <dbReference type="Proteomes" id="UP000002943"/>
    </source>
</evidence>
<keyword evidence="1" id="KW-1133">Transmembrane helix</keyword>
<dbReference type="RefSeq" id="WP_009600915.1">
    <property type="nucleotide sequence ID" value="NZ_AEIU01000067.1"/>
</dbReference>
<dbReference type="EMBL" id="AEIU01000067">
    <property type="protein sequence ID" value="EFP97023.1"/>
    <property type="molecule type" value="Genomic_DNA"/>
</dbReference>
<dbReference type="STRING" id="796620.VIBC2010_11431"/>
<keyword evidence="3" id="KW-1185">Reference proteome</keyword>
<dbReference type="PANTHER" id="PTHR38602">
    <property type="entry name" value="INNER MEMBRANE PROTEIN-RELATED"/>
    <property type="match status" value="1"/>
</dbReference>
<dbReference type="Pfam" id="PF09838">
    <property type="entry name" value="DUF2065"/>
    <property type="match status" value="1"/>
</dbReference>
<sequence>MIDSLFLALGIVLIVEGLGPMIAPNGWRHMVAQLSQQPDNQLRRVGGCLVVTGMVIVFMLA</sequence>
<dbReference type="eggNOG" id="COG3242">
    <property type="taxonomic scope" value="Bacteria"/>
</dbReference>
<dbReference type="PANTHER" id="PTHR38602:SF1">
    <property type="entry name" value="INNER MEMBRANE PROTEIN"/>
    <property type="match status" value="1"/>
</dbReference>
<proteinExistence type="predicted"/>
<keyword evidence="1" id="KW-0812">Transmembrane</keyword>
<comment type="caution">
    <text evidence="2">The sequence shown here is derived from an EMBL/GenBank/DDBJ whole genome shotgun (WGS) entry which is preliminary data.</text>
</comment>
<organism evidence="2 3">
    <name type="scientific">Vibrio caribbeanicus ATCC BAA-2122</name>
    <dbReference type="NCBI Taxonomy" id="796620"/>
    <lineage>
        <taxon>Bacteria</taxon>
        <taxon>Pseudomonadati</taxon>
        <taxon>Pseudomonadota</taxon>
        <taxon>Gammaproteobacteria</taxon>
        <taxon>Vibrionales</taxon>
        <taxon>Vibrionaceae</taxon>
        <taxon>Vibrio</taxon>
    </lineage>
</organism>
<dbReference type="OrthoDB" id="9182237at2"/>
<feature type="transmembrane region" description="Helical" evidence="1">
    <location>
        <begin position="41"/>
        <end position="60"/>
    </location>
</feature>